<feature type="region of interest" description="Disordered" evidence="1">
    <location>
        <begin position="1"/>
        <end position="20"/>
    </location>
</feature>
<accession>F4RIN7</accession>
<evidence type="ECO:0000313" key="3">
    <source>
        <dbReference type="Proteomes" id="UP000001072"/>
    </source>
</evidence>
<reference evidence="3" key="1">
    <citation type="journal article" date="2011" name="Proc. Natl. Acad. Sci. U.S.A.">
        <title>Obligate biotrophy features unraveled by the genomic analysis of rust fungi.</title>
        <authorList>
            <person name="Duplessis S."/>
            <person name="Cuomo C.A."/>
            <person name="Lin Y.-C."/>
            <person name="Aerts A."/>
            <person name="Tisserant E."/>
            <person name="Veneault-Fourrey C."/>
            <person name="Joly D.L."/>
            <person name="Hacquard S."/>
            <person name="Amselem J."/>
            <person name="Cantarel B.L."/>
            <person name="Chiu R."/>
            <person name="Coutinho P.M."/>
            <person name="Feau N."/>
            <person name="Field M."/>
            <person name="Frey P."/>
            <person name="Gelhaye E."/>
            <person name="Goldberg J."/>
            <person name="Grabherr M.G."/>
            <person name="Kodira C.D."/>
            <person name="Kohler A."/>
            <person name="Kuees U."/>
            <person name="Lindquist E.A."/>
            <person name="Lucas S.M."/>
            <person name="Mago R."/>
            <person name="Mauceli E."/>
            <person name="Morin E."/>
            <person name="Murat C."/>
            <person name="Pangilinan J.L."/>
            <person name="Park R."/>
            <person name="Pearson M."/>
            <person name="Quesneville H."/>
            <person name="Rouhier N."/>
            <person name="Sakthikumar S."/>
            <person name="Salamov A.A."/>
            <person name="Schmutz J."/>
            <person name="Selles B."/>
            <person name="Shapiro H."/>
            <person name="Tanguay P."/>
            <person name="Tuskan G.A."/>
            <person name="Henrissat B."/>
            <person name="Van de Peer Y."/>
            <person name="Rouze P."/>
            <person name="Ellis J.G."/>
            <person name="Dodds P.N."/>
            <person name="Schein J.E."/>
            <person name="Zhong S."/>
            <person name="Hamelin R.C."/>
            <person name="Grigoriev I.V."/>
            <person name="Szabo L.J."/>
            <person name="Martin F."/>
        </authorList>
    </citation>
    <scope>NUCLEOTIDE SEQUENCE [LARGE SCALE GENOMIC DNA]</scope>
    <source>
        <strain evidence="3">98AG31 / pathotype 3-4-7</strain>
    </source>
</reference>
<dbReference type="Proteomes" id="UP000001072">
    <property type="component" value="Unassembled WGS sequence"/>
</dbReference>
<dbReference type="VEuPathDB" id="FungiDB:MELLADRAFT_85432"/>
<feature type="region of interest" description="Disordered" evidence="1">
    <location>
        <begin position="876"/>
        <end position="898"/>
    </location>
</feature>
<feature type="compositionally biased region" description="Polar residues" evidence="1">
    <location>
        <begin position="1"/>
        <end position="19"/>
    </location>
</feature>
<dbReference type="AlphaFoldDB" id="F4RIN7"/>
<dbReference type="OrthoDB" id="2436145at2759"/>
<protein>
    <submittedName>
        <fullName evidence="2">Uncharacterized protein</fullName>
    </submittedName>
</protein>
<gene>
    <name evidence="2" type="ORF">MELLADRAFT_85432</name>
</gene>
<name>F4RIN7_MELLP</name>
<dbReference type="RefSeq" id="XP_007408928.1">
    <property type="nucleotide sequence ID" value="XM_007408866.1"/>
</dbReference>
<dbReference type="GeneID" id="18933845"/>
<evidence type="ECO:0000256" key="1">
    <source>
        <dbReference type="SAM" id="MobiDB-lite"/>
    </source>
</evidence>
<keyword evidence="3" id="KW-1185">Reference proteome</keyword>
<dbReference type="eggNOG" id="ENOG502QUPU">
    <property type="taxonomic scope" value="Eukaryota"/>
</dbReference>
<dbReference type="InParanoid" id="F4RIN7"/>
<organism evidence="3">
    <name type="scientific">Melampsora larici-populina (strain 98AG31 / pathotype 3-4-7)</name>
    <name type="common">Poplar leaf rust fungus</name>
    <dbReference type="NCBI Taxonomy" id="747676"/>
    <lineage>
        <taxon>Eukaryota</taxon>
        <taxon>Fungi</taxon>
        <taxon>Dikarya</taxon>
        <taxon>Basidiomycota</taxon>
        <taxon>Pucciniomycotina</taxon>
        <taxon>Pucciniomycetes</taxon>
        <taxon>Pucciniales</taxon>
        <taxon>Melampsoraceae</taxon>
        <taxon>Melampsora</taxon>
    </lineage>
</organism>
<evidence type="ECO:0000313" key="2">
    <source>
        <dbReference type="EMBL" id="EGG07596.1"/>
    </source>
</evidence>
<feature type="compositionally biased region" description="Basic and acidic residues" evidence="1">
    <location>
        <begin position="879"/>
        <end position="896"/>
    </location>
</feature>
<dbReference type="KEGG" id="mlr:MELLADRAFT_85432"/>
<proteinExistence type="predicted"/>
<dbReference type="HOGENOM" id="CLU_009065_0_0_1"/>
<sequence>MSTPSNEISNVSTSTTLRTAKQKLLAERAANKDAKKRKDCPLKTDDDQNCPECAFTKDGPDQWLHCHCGNSVKMIHGRIHYAKAHWESITCKTATAKLRRAVDRPKSLNSSNNQPQVFDVRCAGLTDKTWLRPGQQPILTCIQHSCTAYHGYPPRFTKSSCRFPHGSSGVMEVRVRFIPPNVHSEFQPSILGLLRAGDLEFWTTFGVHARAGLFKDVPMLRAVAEGVAIRAEREAKGLTTRGMPFNEYLDNMLTTAGAYSKGASELFRANLAGRSSCGFRLQCQRIGARMHDKFHIDNVLPVVAWLERYGYSGPVSAGTDQTVCVKALRYNNSCLVGVEGGDVEVSNLEHLEKLVEHAVQGDHLCKKLPLSQIRAYTLQVPLPNVPTFVVALISSREDESAEDIKAQHLQFIDLLESVGIRLISLGSDGAASEVLAQELLVNSATEHLEFSAPKLSVNIRVPLLGASKRPVVVVQDPKHARKTASNQLLSGARFLAFGRFNVNLDQLLTLLQTEECPLGYKDVLNTDKQDDGRAYRTFSEDTFKAACAQPDCLGLVLYLYIFGELVDSWLNQSMPHRERIISSYTAVFFVRKWKAYLLKRQKESGSLMNLSSNCISHQSIRIFEKLGESLLGLIISHRDHYPTHPLMPWKHGTECCEHIFGWMRVISPTFTVLDARQMMPKIFAVIKSIMSGHITLPMSENLHAGYKHDFSPNNTHDFSYILSQYPSNSEINELLELAESRAEELAAFSGMTTNNSAAPLNNFTSEEACGEHELDVSVSIHKRSYLNYPFEPETITVEQALETAAGLTSQHQETDVLMSQITVNLEALALEVPTDNMIQQTTTNQLLEPYVTPSTTSEALVKSDGTLHIDQMLSKRHAHDSQVKNHHGPEKPRITSKDLPVPQYDPDTGHEVLLPSQYSKAVSFFWRSHEDPEYGEARKHRWRTLGKRKSRELTNKQPDINVAESGVGSQVRDVDEVDHRPDQIFGMGAITATNPLTKNKWVVVIKQDQYFYLGQVLAVFEHHSGKHAWIAEAHSREKVSYISLKIYQYKPGQAIIQAAHNEELPNEFTFSHLPAKYIAYIFTPQHDESVFLLLESGHYRVPSLLDYLIASRPAWQRLFSPQGVKKSSHRRMRKAVENDL</sequence>
<dbReference type="EMBL" id="GL883103">
    <property type="protein sequence ID" value="EGG07596.1"/>
    <property type="molecule type" value="Genomic_DNA"/>
</dbReference>